<comment type="caution">
    <text evidence="2">The sequence shown here is derived from an EMBL/GenBank/DDBJ whole genome shotgun (WGS) entry which is preliminary data.</text>
</comment>
<feature type="transmembrane region" description="Helical" evidence="1">
    <location>
        <begin position="147"/>
        <end position="167"/>
    </location>
</feature>
<reference evidence="3" key="1">
    <citation type="journal article" date="2019" name="Int. J. Syst. Evol. Microbiol.">
        <title>The Global Catalogue of Microorganisms (GCM) 10K type strain sequencing project: providing services to taxonomists for standard genome sequencing and annotation.</title>
        <authorList>
            <consortium name="The Broad Institute Genomics Platform"/>
            <consortium name="The Broad Institute Genome Sequencing Center for Infectious Disease"/>
            <person name="Wu L."/>
            <person name="Ma J."/>
        </authorList>
    </citation>
    <scope>NUCLEOTIDE SEQUENCE [LARGE SCALE GENOMIC DNA]</scope>
    <source>
        <strain evidence="3">CCUG 63682</strain>
    </source>
</reference>
<dbReference type="InterPro" id="IPR025495">
    <property type="entry name" value="DUF4386"/>
</dbReference>
<feature type="transmembrane region" description="Helical" evidence="1">
    <location>
        <begin position="173"/>
        <end position="198"/>
    </location>
</feature>
<evidence type="ECO:0000313" key="2">
    <source>
        <dbReference type="EMBL" id="MFC4721238.1"/>
    </source>
</evidence>
<protein>
    <submittedName>
        <fullName evidence="2">DUF4386 domain-containing protein</fullName>
    </submittedName>
</protein>
<dbReference type="Proteomes" id="UP001595953">
    <property type="component" value="Unassembled WGS sequence"/>
</dbReference>
<feature type="transmembrane region" description="Helical" evidence="1">
    <location>
        <begin position="120"/>
        <end position="140"/>
    </location>
</feature>
<dbReference type="EMBL" id="JBHSGP010000005">
    <property type="protein sequence ID" value="MFC4721238.1"/>
    <property type="molecule type" value="Genomic_DNA"/>
</dbReference>
<gene>
    <name evidence="2" type="ORF">ACFO5O_02810</name>
</gene>
<dbReference type="Pfam" id="PF14329">
    <property type="entry name" value="DUF4386"/>
    <property type="match status" value="1"/>
</dbReference>
<feature type="transmembrane region" description="Helical" evidence="1">
    <location>
        <begin position="83"/>
        <end position="100"/>
    </location>
</feature>
<dbReference type="RefSeq" id="WP_387960751.1">
    <property type="nucleotide sequence ID" value="NZ_JBHSGP010000005.1"/>
</dbReference>
<keyword evidence="1" id="KW-0472">Membrane</keyword>
<feature type="transmembrane region" description="Helical" evidence="1">
    <location>
        <begin position="49"/>
        <end position="71"/>
    </location>
</feature>
<evidence type="ECO:0000313" key="3">
    <source>
        <dbReference type="Proteomes" id="UP001595953"/>
    </source>
</evidence>
<accession>A0ABV9N2P7</accession>
<sequence>MNTRTLAKIIGLSYLSIFFTAIFANFFVLEALLNDPLASLQDNHLMVRWGILAFMVTVALDVIIAWALYELFKEHVLSRLSTYFRLMHAAIMGVALFALQQVLVSTTAEAIIKQVDTFNTIWLLGLFFFGIHLMLLAKIIGKPKVIALFLVIAGLMYMLDTVAHLMLTNYDAYSSLFLALVAIPSIIGELSLAIWLLVKGGKGN</sequence>
<name>A0ABV9N2P7_9FLAO</name>
<proteinExistence type="predicted"/>
<organism evidence="2 3">
    <name type="scientific">Geojedonia litorea</name>
    <dbReference type="NCBI Taxonomy" id="1268269"/>
    <lineage>
        <taxon>Bacteria</taxon>
        <taxon>Pseudomonadati</taxon>
        <taxon>Bacteroidota</taxon>
        <taxon>Flavobacteriia</taxon>
        <taxon>Flavobacteriales</taxon>
        <taxon>Flavobacteriaceae</taxon>
        <taxon>Geojedonia</taxon>
    </lineage>
</organism>
<feature type="transmembrane region" description="Helical" evidence="1">
    <location>
        <begin position="12"/>
        <end position="29"/>
    </location>
</feature>
<keyword evidence="3" id="KW-1185">Reference proteome</keyword>
<keyword evidence="1" id="KW-0812">Transmembrane</keyword>
<keyword evidence="1" id="KW-1133">Transmembrane helix</keyword>
<evidence type="ECO:0000256" key="1">
    <source>
        <dbReference type="SAM" id="Phobius"/>
    </source>
</evidence>